<evidence type="ECO:0000256" key="1">
    <source>
        <dbReference type="SAM" id="MobiDB-lite"/>
    </source>
</evidence>
<feature type="transmembrane region" description="Helical" evidence="2">
    <location>
        <begin position="571"/>
        <end position="591"/>
    </location>
</feature>
<accession>A0AAE1RBX1</accession>
<feature type="region of interest" description="Disordered" evidence="1">
    <location>
        <begin position="1"/>
        <end position="44"/>
    </location>
</feature>
<reference evidence="3" key="1">
    <citation type="submission" date="2023-12" db="EMBL/GenBank/DDBJ databases">
        <title>Genome assembly of Anisodus tanguticus.</title>
        <authorList>
            <person name="Wang Y.-J."/>
        </authorList>
    </citation>
    <scope>NUCLEOTIDE SEQUENCE</scope>
    <source>
        <strain evidence="3">KB-2021</strain>
        <tissue evidence="3">Leaf</tissue>
    </source>
</reference>
<keyword evidence="4" id="KW-1185">Reference proteome</keyword>
<feature type="compositionally biased region" description="Polar residues" evidence="1">
    <location>
        <begin position="1"/>
        <end position="30"/>
    </location>
</feature>
<gene>
    <name evidence="3" type="ORF">RND71_031488</name>
</gene>
<organism evidence="3 4">
    <name type="scientific">Anisodus tanguticus</name>
    <dbReference type="NCBI Taxonomy" id="243964"/>
    <lineage>
        <taxon>Eukaryota</taxon>
        <taxon>Viridiplantae</taxon>
        <taxon>Streptophyta</taxon>
        <taxon>Embryophyta</taxon>
        <taxon>Tracheophyta</taxon>
        <taxon>Spermatophyta</taxon>
        <taxon>Magnoliopsida</taxon>
        <taxon>eudicotyledons</taxon>
        <taxon>Gunneridae</taxon>
        <taxon>Pentapetalae</taxon>
        <taxon>asterids</taxon>
        <taxon>lamiids</taxon>
        <taxon>Solanales</taxon>
        <taxon>Solanaceae</taxon>
        <taxon>Solanoideae</taxon>
        <taxon>Hyoscyameae</taxon>
        <taxon>Anisodus</taxon>
    </lineage>
</organism>
<feature type="compositionally biased region" description="Polar residues" evidence="1">
    <location>
        <begin position="666"/>
        <end position="682"/>
    </location>
</feature>
<keyword evidence="2" id="KW-0812">Transmembrane</keyword>
<dbReference type="Proteomes" id="UP001291623">
    <property type="component" value="Unassembled WGS sequence"/>
</dbReference>
<keyword evidence="2" id="KW-0472">Membrane</keyword>
<dbReference type="AlphaFoldDB" id="A0AAE1RBX1"/>
<feature type="region of interest" description="Disordered" evidence="1">
    <location>
        <begin position="609"/>
        <end position="682"/>
    </location>
</feature>
<protein>
    <submittedName>
        <fullName evidence="3">Uncharacterized protein</fullName>
    </submittedName>
</protein>
<dbReference type="InterPro" id="IPR045288">
    <property type="entry name" value="At1g75140-like"/>
</dbReference>
<dbReference type="PANTHER" id="PTHR35464:SF1">
    <property type="entry name" value="OS06G0115200 PROTEIN"/>
    <property type="match status" value="1"/>
</dbReference>
<evidence type="ECO:0000313" key="4">
    <source>
        <dbReference type="Proteomes" id="UP001291623"/>
    </source>
</evidence>
<name>A0AAE1RBX1_9SOLA</name>
<dbReference type="SUPFAM" id="SSF69322">
    <property type="entry name" value="Tricorn protease domain 2"/>
    <property type="match status" value="1"/>
</dbReference>
<evidence type="ECO:0000256" key="2">
    <source>
        <dbReference type="SAM" id="Phobius"/>
    </source>
</evidence>
<dbReference type="EMBL" id="JAVYJV010000017">
    <property type="protein sequence ID" value="KAK4348733.1"/>
    <property type="molecule type" value="Genomic_DNA"/>
</dbReference>
<comment type="caution">
    <text evidence="3">The sequence shown here is derived from an EMBL/GenBank/DDBJ whole genome shotgun (WGS) entry which is preliminary data.</text>
</comment>
<evidence type="ECO:0000313" key="3">
    <source>
        <dbReference type="EMBL" id="KAK4348733.1"/>
    </source>
</evidence>
<keyword evidence="2" id="KW-1133">Transmembrane helix</keyword>
<sequence length="860" mass="95442">MTKSSSTQTNTMTKSSSTQTNKMTKSSSTKRGLKTHLENPVHSSSITTSLSRMLLANRELPSTNQSLSLTYMTKFKLERPLDKLENLGIEHKFEYADVLDVLKKYQLQLEKLEGFIENLILLVSRLESRLLEDPKDKNLENLSLLVSKLESRLLECPKIQNFEDNKLSSEVINEVVLGENLEKKKIDGSLECKVVNGEKMGAVPVTKYSPLWLERFQFISAVRLGSDATSINVLPFRDSEGLSKYVVIGDDRGKVYAFSRNGEVLVDFQTSLSSPITAYVSYLSVYKNESVVLTGHENGGILMHRIWEVVSDGDDRAALHMETVRKFASPEIEEGGSPIASLEVHHVGRNRYILSTDFGGKFRVFRENGTVYGSTTPKSRPLAFLKQRLLFLTETGAGSLDLRTMKIRESECEGLNNSIAKSYVFDATERSKAYGFTSDGDLIHVLLLGDNLNFKCRVRSKRKLEMAEPLSFQAIKGYLLIANQEKVSLYNVSSQHYVRSGGPRLLFSAGHDEIVASFFNAQSLELNDKSRKVIPLVASDQEKLVIIGLGSGYLGIYRSNLPVLKNEFNTMLWTSPVLFFLIFLLGAYYFFAKKKEALTSWGPDDPFTSASVSSGSPLGPTQGERSYADSSRNADLINLRGSSLRGPSGRYVSPSRYSGGTAGAYRSNSADTNSRPSSVDPNFRTTSELKFRGSNLETPGYPKRRDSPFVNSQIVDDGKAFAESVVTEDKLENLGFEQKFEHVLDVVKIHQLQIEKLVENVILLVSSLASILLESPMGKNLEDEKHSSEGIKQVVLNEKMEIKRIESDLDSLRNADLMDLRGGSRRGPSGRYVSPSCYSGGAAGAYRSNSSDTIPTLGLP</sequence>
<proteinExistence type="predicted"/>
<dbReference type="PANTHER" id="PTHR35464">
    <property type="entry name" value="OS06G0115200 PROTEIN"/>
    <property type="match status" value="1"/>
</dbReference>